<proteinExistence type="predicted"/>
<dbReference type="InterPro" id="IPR013083">
    <property type="entry name" value="Znf_RING/FYVE/PHD"/>
</dbReference>
<dbReference type="GO" id="GO:0061630">
    <property type="term" value="F:ubiquitin protein ligase activity"/>
    <property type="evidence" value="ECO:0007669"/>
    <property type="project" value="TreeGrafter"/>
</dbReference>
<reference evidence="6" key="1">
    <citation type="submission" date="2020-08" db="EMBL/GenBank/DDBJ databases">
        <title>Genome sequencing and assembly of the red palm weevil Rhynchophorus ferrugineus.</title>
        <authorList>
            <person name="Dias G.B."/>
            <person name="Bergman C.M."/>
            <person name="Manee M."/>
        </authorList>
    </citation>
    <scope>NUCLEOTIDE SEQUENCE</scope>
    <source>
        <strain evidence="6">AA-2017</strain>
        <tissue evidence="6">Whole larva</tissue>
    </source>
</reference>
<feature type="transmembrane region" description="Helical" evidence="4">
    <location>
        <begin position="20"/>
        <end position="41"/>
    </location>
</feature>
<feature type="transmembrane region" description="Helical" evidence="4">
    <location>
        <begin position="90"/>
        <end position="113"/>
    </location>
</feature>
<keyword evidence="4" id="KW-1133">Transmembrane helix</keyword>
<dbReference type="OrthoDB" id="1711136at2759"/>
<dbReference type="Pfam" id="PF13920">
    <property type="entry name" value="zf-C3HC4_3"/>
    <property type="match status" value="1"/>
</dbReference>
<accession>A0A834M7F3</accession>
<dbReference type="GO" id="GO:0016567">
    <property type="term" value="P:protein ubiquitination"/>
    <property type="evidence" value="ECO:0007669"/>
    <property type="project" value="TreeGrafter"/>
</dbReference>
<dbReference type="Proteomes" id="UP000625711">
    <property type="component" value="Unassembled WGS sequence"/>
</dbReference>
<evidence type="ECO:0000256" key="4">
    <source>
        <dbReference type="SAM" id="Phobius"/>
    </source>
</evidence>
<keyword evidence="4" id="KW-0472">Membrane</keyword>
<dbReference type="AlphaFoldDB" id="A0A834M7F3"/>
<feature type="transmembrane region" description="Helical" evidence="4">
    <location>
        <begin position="48"/>
        <end position="70"/>
    </location>
</feature>
<dbReference type="SUPFAM" id="SSF57850">
    <property type="entry name" value="RING/U-box"/>
    <property type="match status" value="1"/>
</dbReference>
<dbReference type="Gene3D" id="3.30.40.10">
    <property type="entry name" value="Zinc/RING finger domain, C3HC4 (zinc finger)"/>
    <property type="match status" value="1"/>
</dbReference>
<evidence type="ECO:0000256" key="1">
    <source>
        <dbReference type="ARBA" id="ARBA00022771"/>
    </source>
</evidence>
<organism evidence="6 7">
    <name type="scientific">Rhynchophorus ferrugineus</name>
    <name type="common">Red palm weevil</name>
    <name type="synonym">Curculio ferrugineus</name>
    <dbReference type="NCBI Taxonomy" id="354439"/>
    <lineage>
        <taxon>Eukaryota</taxon>
        <taxon>Metazoa</taxon>
        <taxon>Ecdysozoa</taxon>
        <taxon>Arthropoda</taxon>
        <taxon>Hexapoda</taxon>
        <taxon>Insecta</taxon>
        <taxon>Pterygota</taxon>
        <taxon>Neoptera</taxon>
        <taxon>Endopterygota</taxon>
        <taxon>Coleoptera</taxon>
        <taxon>Polyphaga</taxon>
        <taxon>Cucujiformia</taxon>
        <taxon>Curculionidae</taxon>
        <taxon>Dryophthorinae</taxon>
        <taxon>Rhynchophorus</taxon>
    </lineage>
</organism>
<keyword evidence="1 3" id="KW-0863">Zinc-finger</keyword>
<dbReference type="EMBL" id="JAACXV010013443">
    <property type="protein sequence ID" value="KAF7273418.1"/>
    <property type="molecule type" value="Genomic_DNA"/>
</dbReference>
<evidence type="ECO:0000313" key="6">
    <source>
        <dbReference type="EMBL" id="KAF7273418.1"/>
    </source>
</evidence>
<dbReference type="PROSITE" id="PS50089">
    <property type="entry name" value="ZF_RING_2"/>
    <property type="match status" value="1"/>
</dbReference>
<evidence type="ECO:0000259" key="5">
    <source>
        <dbReference type="PROSITE" id="PS50089"/>
    </source>
</evidence>
<protein>
    <recommendedName>
        <fullName evidence="5">RING-type domain-containing protein</fullName>
    </recommendedName>
</protein>
<dbReference type="GO" id="GO:0008270">
    <property type="term" value="F:zinc ion binding"/>
    <property type="evidence" value="ECO:0007669"/>
    <property type="project" value="UniProtKB-KW"/>
</dbReference>
<name>A0A834M7F3_RHYFE</name>
<dbReference type="PANTHER" id="PTHR22696:SF1">
    <property type="entry name" value="E3 UBIQUITIN-PROTEIN LIGASE RNF26"/>
    <property type="match status" value="1"/>
</dbReference>
<keyword evidence="1 3" id="KW-0479">Metal-binding</keyword>
<feature type="transmembrane region" description="Helical" evidence="4">
    <location>
        <begin position="176"/>
        <end position="194"/>
    </location>
</feature>
<keyword evidence="7" id="KW-1185">Reference proteome</keyword>
<feature type="transmembrane region" description="Helical" evidence="4">
    <location>
        <begin position="200"/>
        <end position="225"/>
    </location>
</feature>
<dbReference type="PANTHER" id="PTHR22696">
    <property type="entry name" value="E3 UBIQUITIN-PROTEIN LIGASE RNF26"/>
    <property type="match status" value="1"/>
</dbReference>
<feature type="domain" description="RING-type" evidence="5">
    <location>
        <begin position="300"/>
        <end position="339"/>
    </location>
</feature>
<dbReference type="GO" id="GO:0006511">
    <property type="term" value="P:ubiquitin-dependent protein catabolic process"/>
    <property type="evidence" value="ECO:0007669"/>
    <property type="project" value="TreeGrafter"/>
</dbReference>
<evidence type="ECO:0000256" key="3">
    <source>
        <dbReference type="PROSITE-ProRule" id="PRU00175"/>
    </source>
</evidence>
<keyword evidence="2" id="KW-0862">Zinc</keyword>
<evidence type="ECO:0000313" key="7">
    <source>
        <dbReference type="Proteomes" id="UP000625711"/>
    </source>
</evidence>
<feature type="transmembrane region" description="Helical" evidence="4">
    <location>
        <begin position="120"/>
        <end position="146"/>
    </location>
</feature>
<evidence type="ECO:0000256" key="2">
    <source>
        <dbReference type="ARBA" id="ARBA00022833"/>
    </source>
</evidence>
<dbReference type="InterPro" id="IPR001841">
    <property type="entry name" value="Znf_RING"/>
</dbReference>
<comment type="caution">
    <text evidence="6">The sequence shown here is derived from an EMBL/GenBank/DDBJ whole genome shotgun (WGS) entry which is preliminary data.</text>
</comment>
<keyword evidence="4" id="KW-0812">Transmembrane</keyword>
<sequence length="350" mass="39737">MLQSLVSLANLAGSSVYYLLSYSIKTGQFLVTTIHCVLFYLSQIIRSLFGAFSVLSESVGVFLQDIVHYIQQIFHFVLGTCDGLLNGFNVIYCKLTSSLLLGINVLISVSNFLVQGLLNIYNLVIQACVLIKLVIVLFGSGIWFLITLPPILLYYAYVLGASFIQNFAIEVSDICYRWFIGIKSIIYNIIVFVIDVPLESLAGLAVALSFGYIFAQFYAIIGLYVKQQLRKVIVWAGRQYSKLQRILRSAQVLIQRRWTQPYHVQVQRQSAISHTEARPLYRTLKMVGGDSSLNHSDTYCIICQERNKCVLLLPCKHLCLCLECSNELGYYNYLCPICRTNIERTMKIYV</sequence>
<gene>
    <name evidence="6" type="ORF">GWI33_013882</name>
</gene>
<feature type="transmembrane region" description="Helical" evidence="4">
    <location>
        <begin position="152"/>
        <end position="169"/>
    </location>
</feature>